<evidence type="ECO:0000313" key="4">
    <source>
        <dbReference type="Proteomes" id="UP000326505"/>
    </source>
</evidence>
<dbReference type="RefSeq" id="WP_150508549.1">
    <property type="nucleotide sequence ID" value="NZ_BMSQ01000032.1"/>
</dbReference>
<sequence>MKSTIMPAVAVLALTASSLLAAAPGAGASPSGRSGGCNVVSYTSEAGWPGVDAHWPATGHWATVSSGCTSIGLMTHHTRTVRVCTPSACNTWKEAKKEVWTTIAHNAIPGKQFYVQFRNVNASSGQIAY</sequence>
<dbReference type="OrthoDB" id="4315969at2"/>
<dbReference type="Proteomes" id="UP000326505">
    <property type="component" value="Chromosome"/>
</dbReference>
<dbReference type="EMBL" id="CP023690">
    <property type="protein sequence ID" value="QEV57333.1"/>
    <property type="molecule type" value="Genomic_DNA"/>
</dbReference>
<reference evidence="3 4" key="1">
    <citation type="submission" date="2017-09" db="EMBL/GenBank/DDBJ databases">
        <authorList>
            <person name="Lee N."/>
            <person name="Cho B.-K."/>
        </authorList>
    </citation>
    <scope>NUCLEOTIDE SEQUENCE [LARGE SCALE GENOMIC DNA]</scope>
    <source>
        <strain evidence="3 4">ATCC 27465</strain>
    </source>
</reference>
<evidence type="ECO:0000256" key="1">
    <source>
        <dbReference type="SAM" id="SignalP"/>
    </source>
</evidence>
<feature type="chain" id="PRO_5044622999" evidence="1">
    <location>
        <begin position="22"/>
        <end position="129"/>
    </location>
</feature>
<proteinExistence type="predicted"/>
<evidence type="ECO:0000313" key="3">
    <source>
        <dbReference type="EMBL" id="QEV57333.1"/>
    </source>
</evidence>
<keyword evidence="1" id="KW-0732">Signal</keyword>
<dbReference type="AlphaFoldDB" id="A0A5P2WX32"/>
<keyword evidence="5" id="KW-1185">Reference proteome</keyword>
<dbReference type="EMBL" id="JACHJD010000016">
    <property type="protein sequence ID" value="MBB5108032.1"/>
    <property type="molecule type" value="Genomic_DNA"/>
</dbReference>
<accession>A0A5P2WX32</accession>
<dbReference type="KEGG" id="sspb:CP982_00065"/>
<evidence type="ECO:0000313" key="2">
    <source>
        <dbReference type="EMBL" id="MBB5108032.1"/>
    </source>
</evidence>
<protein>
    <submittedName>
        <fullName evidence="3">Uncharacterized protein</fullName>
    </submittedName>
</protein>
<organism evidence="3 4">
    <name type="scientific">Streptomyces spectabilis</name>
    <dbReference type="NCBI Taxonomy" id="68270"/>
    <lineage>
        <taxon>Bacteria</taxon>
        <taxon>Bacillati</taxon>
        <taxon>Actinomycetota</taxon>
        <taxon>Actinomycetes</taxon>
        <taxon>Kitasatosporales</taxon>
        <taxon>Streptomycetaceae</taxon>
        <taxon>Streptomyces</taxon>
    </lineage>
</organism>
<name>A0A5P2WX32_STRST</name>
<dbReference type="Proteomes" id="UP000549009">
    <property type="component" value="Unassembled WGS sequence"/>
</dbReference>
<evidence type="ECO:0000313" key="5">
    <source>
        <dbReference type="Proteomes" id="UP000549009"/>
    </source>
</evidence>
<reference evidence="2 5" key="2">
    <citation type="submission" date="2020-08" db="EMBL/GenBank/DDBJ databases">
        <title>Genomic Encyclopedia of Type Strains, Phase III (KMG-III): the genomes of soil and plant-associated and newly described type strains.</title>
        <authorList>
            <person name="Whitman W."/>
        </authorList>
    </citation>
    <scope>NUCLEOTIDE SEQUENCE [LARGE SCALE GENOMIC DNA]</scope>
    <source>
        <strain evidence="2 5">CECT 3146</strain>
    </source>
</reference>
<gene>
    <name evidence="3" type="ORF">CP982_00065</name>
    <name evidence="2" type="ORF">FHS40_007153</name>
</gene>
<feature type="signal peptide" evidence="1">
    <location>
        <begin position="1"/>
        <end position="21"/>
    </location>
</feature>